<evidence type="ECO:0000259" key="11">
    <source>
        <dbReference type="PROSITE" id="PS51820"/>
    </source>
</evidence>
<dbReference type="GO" id="GO:0033842">
    <property type="term" value="F:N-acetyl-beta-glucosaminyl-derivative 4-beta-N-acetylgalactosaminyltransferase activity"/>
    <property type="evidence" value="ECO:0007669"/>
    <property type="project" value="UniProtKB-EC"/>
</dbReference>
<evidence type="ECO:0000313" key="12">
    <source>
        <dbReference type="Ensembl" id="ENSCLMP00005003065.1"/>
    </source>
</evidence>
<evidence type="ECO:0000256" key="1">
    <source>
        <dbReference type="ARBA" id="ARBA00004447"/>
    </source>
</evidence>
<dbReference type="AlphaFoldDB" id="A0A8C2YWT3"/>
<keyword evidence="4" id="KW-0812">Transmembrane</keyword>
<reference evidence="12" key="2">
    <citation type="submission" date="2025-09" db="UniProtKB">
        <authorList>
            <consortium name="Ensembl"/>
        </authorList>
    </citation>
    <scope>IDENTIFICATION</scope>
</reference>
<sequence length="655" mass="75848">LFLINWFLWRTFLFFKLYFIISTADLRKNLHYPLYPHSRMTVQKLAISPQRTSYGLRIFGYLHPYTDGEFEFALSSDDNSELWLSTDDTTLNLQLLAWVGKTGSEWTAPGEFEKYASQTSKPVRLSAQKKYFFEVIHKQNDKGTDHVEVAVSSFGFKVIESSHISLYVDESALLVSDVAQIPQTAASPQHTATKQQIGSADMLREDLRDTLYRVPLVHMSFIYPNDYTRLTHIETENSCFYPKRLQLRFARYMKLDLPDMQDIGEQLNKQYHMQMTPKRNHTQIQRLKDSELQPLERDSALPEKPKEIGMKMPLPVVEKSTHRSGTDTNWSQTFQINHLNLQAHRSDQIDLGCNISGNLLLHSILYLQFTLVRVVNVVKHVDAAKGSRYLLELELKDVNGQLLRLSHYVYAPILQRQHSLSFKQPEPHLKLCNPMGFQWNPNANVHFIVPVKNQARWVQQLIADLEQLFIETGDLNFNLIITDYSSTDMDVKKALQKSSLHRYQYVKLSGNFERAAGLQAGVDLINDDNSIVFLCDLHINFPPFIIDTIRKHCVKGYMAFAPIVLRLDCGVTRLEARGFWEVNGFGLLGIYKSDLDSVGGMNTKEFRDRWGGEDWELLDRILMGGLEVERFYLRNFVHHFHSKRGMWRQSSPGYR</sequence>
<dbReference type="InterPro" id="IPR037524">
    <property type="entry name" value="PA14/GLEYA"/>
</dbReference>
<evidence type="ECO:0000256" key="3">
    <source>
        <dbReference type="ARBA" id="ARBA00022679"/>
    </source>
</evidence>
<keyword evidence="3 9" id="KW-0808">Transferase</keyword>
<keyword evidence="5 9" id="KW-0735">Signal-anchor</keyword>
<dbReference type="GO" id="GO:0032580">
    <property type="term" value="C:Golgi cisterna membrane"/>
    <property type="evidence" value="ECO:0007669"/>
    <property type="project" value="UniProtKB-SubCell"/>
</dbReference>
<evidence type="ECO:0000313" key="13">
    <source>
        <dbReference type="Proteomes" id="UP000694565"/>
    </source>
</evidence>
<feature type="compositionally biased region" description="Basic and acidic residues" evidence="10">
    <location>
        <begin position="286"/>
        <end position="302"/>
    </location>
</feature>
<dbReference type="PROSITE" id="PS51820">
    <property type="entry name" value="PA14"/>
    <property type="match status" value="1"/>
</dbReference>
<feature type="domain" description="PA14" evidence="11">
    <location>
        <begin position="1"/>
        <end position="168"/>
    </location>
</feature>
<evidence type="ECO:0000256" key="5">
    <source>
        <dbReference type="ARBA" id="ARBA00022968"/>
    </source>
</evidence>
<protein>
    <recommendedName>
        <fullName evidence="9">Beta-1,4-N-acetylgalactosaminyltransferase</fullName>
        <ecNumber evidence="9">2.4.1.244</ecNumber>
    </recommendedName>
</protein>
<accession>A0A8C2YWT3</accession>
<evidence type="ECO:0000256" key="4">
    <source>
        <dbReference type="ARBA" id="ARBA00022692"/>
    </source>
</evidence>
<dbReference type="SMART" id="SM00758">
    <property type="entry name" value="PA14"/>
    <property type="match status" value="1"/>
</dbReference>
<dbReference type="InterPro" id="IPR008428">
    <property type="entry name" value="Chond_GalNAc"/>
</dbReference>
<evidence type="ECO:0000256" key="6">
    <source>
        <dbReference type="ARBA" id="ARBA00022989"/>
    </source>
</evidence>
<dbReference type="SUPFAM" id="SSF53448">
    <property type="entry name" value="Nucleotide-diphospho-sugar transferases"/>
    <property type="match status" value="1"/>
</dbReference>
<evidence type="ECO:0000256" key="7">
    <source>
        <dbReference type="ARBA" id="ARBA00023034"/>
    </source>
</evidence>
<evidence type="ECO:0000256" key="2">
    <source>
        <dbReference type="ARBA" id="ARBA00009239"/>
    </source>
</evidence>
<keyword evidence="13" id="KW-1185">Reference proteome</keyword>
<dbReference type="Pfam" id="PF05679">
    <property type="entry name" value="CHGN"/>
    <property type="match status" value="1"/>
</dbReference>
<dbReference type="Ensembl" id="ENSCLMT00005003393.1">
    <property type="protein sequence ID" value="ENSCLMP00005003065.1"/>
    <property type="gene ID" value="ENSCLMG00005001223.1"/>
</dbReference>
<proteinExistence type="inferred from homology"/>
<dbReference type="Proteomes" id="UP000694565">
    <property type="component" value="Unplaced"/>
</dbReference>
<evidence type="ECO:0000256" key="10">
    <source>
        <dbReference type="SAM" id="MobiDB-lite"/>
    </source>
</evidence>
<dbReference type="PANTHER" id="PTHR12369:SF15">
    <property type="entry name" value="BETA-1,4-N-ACETYLGALACTOSAMINYLTRANSFERASE 3"/>
    <property type="match status" value="1"/>
</dbReference>
<feature type="region of interest" description="Disordered" evidence="10">
    <location>
        <begin position="277"/>
        <end position="302"/>
    </location>
</feature>
<dbReference type="EC" id="2.4.1.244" evidence="9"/>
<evidence type="ECO:0000256" key="9">
    <source>
        <dbReference type="RuleBase" id="RU364016"/>
    </source>
</evidence>
<dbReference type="InterPro" id="IPR011658">
    <property type="entry name" value="PA14_dom"/>
</dbReference>
<comment type="similarity">
    <text evidence="2 9">Belongs to the chondroitin N-acetylgalactosaminyltransferase family.</text>
</comment>
<dbReference type="GeneTree" id="ENSGT01050000244857"/>
<dbReference type="InterPro" id="IPR051227">
    <property type="entry name" value="CS_glycosyltransferase"/>
</dbReference>
<evidence type="ECO:0000256" key="8">
    <source>
        <dbReference type="ARBA" id="ARBA00023136"/>
    </source>
</evidence>
<dbReference type="Gene3D" id="3.90.550.10">
    <property type="entry name" value="Spore Coat Polysaccharide Biosynthesis Protein SpsA, Chain A"/>
    <property type="match status" value="1"/>
</dbReference>
<dbReference type="InterPro" id="IPR029044">
    <property type="entry name" value="Nucleotide-diphossugar_trans"/>
</dbReference>
<comment type="subcellular location">
    <subcellularLocation>
        <location evidence="1 9">Golgi apparatus</location>
        <location evidence="1 9">Golgi stack membrane</location>
        <topology evidence="1 9">Single-pass type II membrane protein</topology>
    </subcellularLocation>
</comment>
<keyword evidence="8" id="KW-0472">Membrane</keyword>
<comment type="function">
    <text evidence="9">Transfers N-acetylgalactosamine (GalNAc) from UDP-GalNAc to N-acetylglucosamine-beta-benzyl with a beta-1,4-linkage to form N,N'-diacetyllactosediamine, GalNAc-beta-1,4-GlcNAc structures in N-linked glycans and probably O-linked glycans.</text>
</comment>
<dbReference type="PANTHER" id="PTHR12369">
    <property type="entry name" value="CHONDROITIN SYNTHASE"/>
    <property type="match status" value="1"/>
</dbReference>
<name>A0A8C2YWT3_CYCLU</name>
<dbReference type="Pfam" id="PF07691">
    <property type="entry name" value="PA14"/>
    <property type="match status" value="1"/>
</dbReference>
<keyword evidence="7 9" id="KW-0333">Golgi apparatus</keyword>
<organism evidence="12 13">
    <name type="scientific">Cyclopterus lumpus</name>
    <name type="common">Lumpsucker</name>
    <dbReference type="NCBI Taxonomy" id="8103"/>
    <lineage>
        <taxon>Eukaryota</taxon>
        <taxon>Metazoa</taxon>
        <taxon>Chordata</taxon>
        <taxon>Craniata</taxon>
        <taxon>Vertebrata</taxon>
        <taxon>Euteleostomi</taxon>
        <taxon>Actinopterygii</taxon>
        <taxon>Neopterygii</taxon>
        <taxon>Teleostei</taxon>
        <taxon>Neoteleostei</taxon>
        <taxon>Acanthomorphata</taxon>
        <taxon>Eupercaria</taxon>
        <taxon>Perciformes</taxon>
        <taxon>Cottioidei</taxon>
        <taxon>Cottales</taxon>
        <taxon>Cyclopteridae</taxon>
        <taxon>Cyclopterus</taxon>
    </lineage>
</organism>
<comment type="catalytic activity">
    <reaction evidence="9">
        <text>an N-acetyl-beta-D-glucosaminyl derivative + UDP-N-acetyl-alpha-D-galactosamine = an N-acetyl-beta-D-galactosaminyl-(1-&gt;4)-N-acetyl-beta-D-glucosaminyl derivative + UDP + H(+)</text>
        <dbReference type="Rhea" id="RHEA:20493"/>
        <dbReference type="ChEBI" id="CHEBI:15378"/>
        <dbReference type="ChEBI" id="CHEBI:58223"/>
        <dbReference type="ChEBI" id="CHEBI:61631"/>
        <dbReference type="ChEBI" id="CHEBI:67138"/>
        <dbReference type="ChEBI" id="CHEBI:138027"/>
        <dbReference type="EC" id="2.4.1.244"/>
    </reaction>
</comment>
<keyword evidence="6" id="KW-1133">Transmembrane helix</keyword>
<reference evidence="12" key="1">
    <citation type="submission" date="2025-08" db="UniProtKB">
        <authorList>
            <consortium name="Ensembl"/>
        </authorList>
    </citation>
    <scope>IDENTIFICATION</scope>
</reference>